<feature type="compositionally biased region" description="Polar residues" evidence="1">
    <location>
        <begin position="36"/>
        <end position="56"/>
    </location>
</feature>
<reference evidence="3" key="1">
    <citation type="submission" date="2023-06" db="EMBL/GenBank/DDBJ databases">
        <title>Genome-scale phylogeny and comparative genomics of the fungal order Sordariales.</title>
        <authorList>
            <consortium name="Lawrence Berkeley National Laboratory"/>
            <person name="Hensen N."/>
            <person name="Bonometti L."/>
            <person name="Westerberg I."/>
            <person name="Brannstrom I.O."/>
            <person name="Guillou S."/>
            <person name="Cros-Aarteil S."/>
            <person name="Calhoun S."/>
            <person name="Haridas S."/>
            <person name="Kuo A."/>
            <person name="Mondo S."/>
            <person name="Pangilinan J."/>
            <person name="Riley R."/>
            <person name="Labutti K."/>
            <person name="Andreopoulos B."/>
            <person name="Lipzen A."/>
            <person name="Chen C."/>
            <person name="Yanf M."/>
            <person name="Daum C."/>
            <person name="Ng V."/>
            <person name="Clum A."/>
            <person name="Steindorff A."/>
            <person name="Ohm R."/>
            <person name="Martin F."/>
            <person name="Silar P."/>
            <person name="Natvig D."/>
            <person name="Lalanne C."/>
            <person name="Gautier V."/>
            <person name="Ament-Velasquez S.L."/>
            <person name="Kruys A."/>
            <person name="Hutchinson M.I."/>
            <person name="Powell A.J."/>
            <person name="Barry K."/>
            <person name="Miller A.N."/>
            <person name="Grigoriev I.V."/>
            <person name="Debuchy R."/>
            <person name="Gladieux P."/>
            <person name="Thoren M.H."/>
            <person name="Johannesson H."/>
        </authorList>
    </citation>
    <scope>NUCLEOTIDE SEQUENCE</scope>
    <source>
        <strain evidence="3">CBS 540.89</strain>
    </source>
</reference>
<gene>
    <name evidence="3" type="ORF">B0T21DRAFT_407034</name>
</gene>
<comment type="caution">
    <text evidence="3">The sequence shown here is derived from an EMBL/GenBank/DDBJ whole genome shotgun (WGS) entry which is preliminary data.</text>
</comment>
<protein>
    <recommendedName>
        <fullName evidence="2">C2H2-type domain-containing protein</fullName>
    </recommendedName>
</protein>
<feature type="region of interest" description="Disordered" evidence="1">
    <location>
        <begin position="218"/>
        <end position="284"/>
    </location>
</feature>
<dbReference type="EMBL" id="JAUKTV010000001">
    <property type="protein sequence ID" value="KAK0748526.1"/>
    <property type="molecule type" value="Genomic_DNA"/>
</dbReference>
<feature type="region of interest" description="Disordered" evidence="1">
    <location>
        <begin position="21"/>
        <end position="56"/>
    </location>
</feature>
<evidence type="ECO:0000256" key="1">
    <source>
        <dbReference type="SAM" id="MobiDB-lite"/>
    </source>
</evidence>
<dbReference type="Proteomes" id="UP001172159">
    <property type="component" value="Unassembled WGS sequence"/>
</dbReference>
<evidence type="ECO:0000259" key="2">
    <source>
        <dbReference type="SMART" id="SM00355"/>
    </source>
</evidence>
<sequence>MEFHTGHPMCSVPLGLDDDDMFSPSGSSFSLSSSSYGPHTPTSGRSTPPQNSFDYGSSFASSIDGHSIELTPPSSATNSYFPFAFKGDGVSDFSHQPAFPLTPSRSQLSFPSFSHHSGYGGGGVQLSPSQHVEYFCGDNLFQLPVVVSPQQQLPSSSSGWESWRWPQGDSHSPISFGEHTPKRPSVMVRHPPLKFEAEEEDMEMRKKYMMKENHHSLEPSAMGLLPSPLHRIKEDPSSPPPPFYSSSSSSSSSRQRHARMRDSKRGVKDGIDGGGGGRGGVEPKAMHRCPVPGCTYGPYRRNEHLKRHLRTHGIGGDQEEWICEFCPPAKPKTFNRRDNFTAHIKLHTRPKGKNSRTEYNVAAIEVYNREQARISCSKKFRGKKNGGVGAGVASAGKMLKARGVMEGGGDA</sequence>
<feature type="domain" description="C2H2-type" evidence="2">
    <location>
        <begin position="287"/>
        <end position="312"/>
    </location>
</feature>
<feature type="compositionally biased region" description="Low complexity" evidence="1">
    <location>
        <begin position="244"/>
        <end position="253"/>
    </location>
</feature>
<dbReference type="SMART" id="SM00355">
    <property type="entry name" value="ZnF_C2H2"/>
    <property type="match status" value="2"/>
</dbReference>
<name>A0AA40EZS3_9PEZI</name>
<dbReference type="InterPro" id="IPR013087">
    <property type="entry name" value="Znf_C2H2_type"/>
</dbReference>
<keyword evidence="4" id="KW-1185">Reference proteome</keyword>
<dbReference type="AlphaFoldDB" id="A0AA40EZS3"/>
<dbReference type="Gene3D" id="3.30.160.60">
    <property type="entry name" value="Classic Zinc Finger"/>
    <property type="match status" value="1"/>
</dbReference>
<organism evidence="3 4">
    <name type="scientific">Apiosordaria backusii</name>
    <dbReference type="NCBI Taxonomy" id="314023"/>
    <lineage>
        <taxon>Eukaryota</taxon>
        <taxon>Fungi</taxon>
        <taxon>Dikarya</taxon>
        <taxon>Ascomycota</taxon>
        <taxon>Pezizomycotina</taxon>
        <taxon>Sordariomycetes</taxon>
        <taxon>Sordariomycetidae</taxon>
        <taxon>Sordariales</taxon>
        <taxon>Lasiosphaeriaceae</taxon>
        <taxon>Apiosordaria</taxon>
    </lineage>
</organism>
<feature type="compositionally biased region" description="Low complexity" evidence="1">
    <location>
        <begin position="23"/>
        <end position="35"/>
    </location>
</feature>
<feature type="compositionally biased region" description="Basic and acidic residues" evidence="1">
    <location>
        <begin position="260"/>
        <end position="271"/>
    </location>
</feature>
<evidence type="ECO:0000313" key="3">
    <source>
        <dbReference type="EMBL" id="KAK0748526.1"/>
    </source>
</evidence>
<feature type="domain" description="C2H2-type" evidence="2">
    <location>
        <begin position="321"/>
        <end position="347"/>
    </location>
</feature>
<evidence type="ECO:0000313" key="4">
    <source>
        <dbReference type="Proteomes" id="UP001172159"/>
    </source>
</evidence>
<proteinExistence type="predicted"/>
<feature type="region of interest" description="Disordered" evidence="1">
    <location>
        <begin position="171"/>
        <end position="195"/>
    </location>
</feature>
<accession>A0AA40EZS3</accession>